<dbReference type="EMBL" id="QXBN01000049">
    <property type="protein sequence ID" value="RIT28661.1"/>
    <property type="molecule type" value="Genomic_DNA"/>
</dbReference>
<dbReference type="RefSeq" id="WP_005082435.1">
    <property type="nucleotide sequence ID" value="NZ_JAAZWG010000003.1"/>
</dbReference>
<protein>
    <submittedName>
        <fullName evidence="1">Phosphoenolpyruvate carboxylase</fullName>
    </submittedName>
</protein>
<comment type="caution">
    <text evidence="1">The sequence shown here is derived from an EMBL/GenBank/DDBJ whole genome shotgun (WGS) entry which is preliminary data.</text>
</comment>
<gene>
    <name evidence="1" type="ORF">D2E76_27230</name>
</gene>
<organism evidence="1 2">
    <name type="scientific">Mycobacteroides abscessus</name>
    <dbReference type="NCBI Taxonomy" id="36809"/>
    <lineage>
        <taxon>Bacteria</taxon>
        <taxon>Bacillati</taxon>
        <taxon>Actinomycetota</taxon>
        <taxon>Actinomycetes</taxon>
        <taxon>Mycobacteriales</taxon>
        <taxon>Mycobacteriaceae</taxon>
        <taxon>Mycobacteroides</taxon>
    </lineage>
</organism>
<dbReference type="AlphaFoldDB" id="A0ABD7HGR7"/>
<evidence type="ECO:0000313" key="2">
    <source>
        <dbReference type="Proteomes" id="UP000284557"/>
    </source>
</evidence>
<name>A0ABD7HGR7_9MYCO</name>
<reference evidence="1 2" key="1">
    <citation type="submission" date="2018-08" db="EMBL/GenBank/DDBJ databases">
        <title>Linezolid Resistance in Mycobacterium abscessus: MIC Distribution and Comprehensive Investigation of Resistance Mechanisms.</title>
        <authorList>
            <person name="Ye M."/>
            <person name="Xu L."/>
            <person name="Zou Y."/>
            <person name="Li B."/>
            <person name="Guo Q."/>
            <person name="Zhang Y."/>
            <person name="Zhan M."/>
            <person name="Xu B."/>
            <person name="Yu F."/>
            <person name="Zhang Z."/>
            <person name="Chu H."/>
        </authorList>
    </citation>
    <scope>NUCLEOTIDE SEQUENCE [LARGE SCALE GENOMIC DNA]</scope>
    <source>
        <strain evidence="1 2">G143</strain>
    </source>
</reference>
<sequence>MAEHDRTIHQLIAGPEDLLADNPRLARSVFNQSFSLNHVHPGIGAANPQRFGSQLCAIFRGDRIE</sequence>
<accession>A0ABD7HGR7</accession>
<dbReference type="Proteomes" id="UP000284557">
    <property type="component" value="Unassembled WGS sequence"/>
</dbReference>
<proteinExistence type="predicted"/>
<evidence type="ECO:0000313" key="1">
    <source>
        <dbReference type="EMBL" id="RIT28661.1"/>
    </source>
</evidence>